<evidence type="ECO:0000313" key="5">
    <source>
        <dbReference type="EMBL" id="UQZ82842.1"/>
    </source>
</evidence>
<dbReference type="RefSeq" id="WP_249860577.1">
    <property type="nucleotide sequence ID" value="NZ_CP027059.1"/>
</dbReference>
<keyword evidence="10" id="KW-1185">Reference proteome</keyword>
<evidence type="ECO:0000313" key="6">
    <source>
        <dbReference type="EMBL" id="UQZ82862.1"/>
    </source>
</evidence>
<dbReference type="InterPro" id="IPR002525">
    <property type="entry name" value="Transp_IS110-like_N"/>
</dbReference>
<dbReference type="InterPro" id="IPR003346">
    <property type="entry name" value="Transposase_20"/>
</dbReference>
<dbReference type="Pfam" id="PF02371">
    <property type="entry name" value="Transposase_20"/>
    <property type="match status" value="1"/>
</dbReference>
<dbReference type="PANTHER" id="PTHR33055:SF13">
    <property type="entry name" value="TRANSPOSASE"/>
    <property type="match status" value="1"/>
</dbReference>
<dbReference type="InterPro" id="IPR047650">
    <property type="entry name" value="Transpos_IS110"/>
</dbReference>
<evidence type="ECO:0000259" key="2">
    <source>
        <dbReference type="Pfam" id="PF01548"/>
    </source>
</evidence>
<dbReference type="Pfam" id="PF01548">
    <property type="entry name" value="DEDD_Tnp_IS110"/>
    <property type="match status" value="1"/>
</dbReference>
<evidence type="ECO:0000313" key="7">
    <source>
        <dbReference type="EMBL" id="UQZ83771.1"/>
    </source>
</evidence>
<keyword evidence="1" id="KW-0175">Coiled coil</keyword>
<name>A0ABY4RM64_9BACL</name>
<dbReference type="EMBL" id="CP027059">
    <property type="protein sequence ID" value="UQZ83771.1"/>
    <property type="molecule type" value="Genomic_DNA"/>
</dbReference>
<dbReference type="NCBIfam" id="NF033542">
    <property type="entry name" value="transpos_IS110"/>
    <property type="match status" value="1"/>
</dbReference>
<dbReference type="EMBL" id="CP027059">
    <property type="protein sequence ID" value="UQZ84854.1"/>
    <property type="molecule type" value="Genomic_DNA"/>
</dbReference>
<accession>A0ABY4RM64</accession>
<dbReference type="EMBL" id="CP027059">
    <property type="protein sequence ID" value="UQZ82842.1"/>
    <property type="molecule type" value="Genomic_DNA"/>
</dbReference>
<proteinExistence type="predicted"/>
<sequence>MKFNRNATINQRIDRITPHHAVVGVDIAKDSHVAQLTDFRGRSLTSRHLSFPNSREGFKRFLRWIQEAQAKHGLSSLLVGMEPTGHYWFNLANWLLEQSVDVVLVNPVTTHRNKENRDNSPSKNDPKDALTIADVVSRGFYTDYLPRGTAFERIKTIMSDREFWSKDATRLGNRIVRWIDLYFPEFRLVFKDWTVPRALATLGAFALPGDLQGLTVEQVIAGWKEQGMKRASGVSGRAKALELLSLAARSIGDKRVPEEARRDIKRLLDAYKQSLQRLDEIQREIEALVGDMPLAQQLQSIRGLGTITLAALLGCAGDLRLYSHGRQLLRRAGLNLAECTSGKFKGQIKLSKRGDSMLRKYLFLGVLNLVRYNEDFKRWHEHNVAKGMKKQASIFKLIGKWARITIGMVQRGEEYRSAHEAAIPAA</sequence>
<evidence type="ECO:0000313" key="8">
    <source>
        <dbReference type="EMBL" id="UQZ84854.1"/>
    </source>
</evidence>
<feature type="coiled-coil region" evidence="1">
    <location>
        <begin position="261"/>
        <end position="291"/>
    </location>
</feature>
<protein>
    <submittedName>
        <fullName evidence="4">Transposase IS116/IS110/IS902 family protein</fullName>
    </submittedName>
</protein>
<feature type="domain" description="Transposase IS110-like N-terminal" evidence="2">
    <location>
        <begin position="23"/>
        <end position="184"/>
    </location>
</feature>
<reference evidence="4" key="1">
    <citation type="submission" date="2018-02" db="EMBL/GenBank/DDBJ databases">
        <authorList>
            <person name="Kim S.-K."/>
            <person name="Jung H.-I."/>
            <person name="Lee S.-W."/>
        </authorList>
    </citation>
    <scope>NUCLEOTIDE SEQUENCE</scope>
    <source>
        <strain evidence="4">SK3146</strain>
    </source>
</reference>
<gene>
    <name evidence="4" type="ORF">SK3146_01574</name>
    <name evidence="5" type="ORF">SK3146_02002</name>
    <name evidence="6" type="ORF">SK3146_02022</name>
    <name evidence="7" type="ORF">SK3146_02978</name>
    <name evidence="8" type="ORF">SK3146_04109</name>
    <name evidence="9" type="ORF">SK3146_05166</name>
</gene>
<evidence type="ECO:0000313" key="10">
    <source>
        <dbReference type="Proteomes" id="UP001057134"/>
    </source>
</evidence>
<reference evidence="4" key="2">
    <citation type="journal article" date="2021" name="J Anim Sci Technol">
        <title>Complete genome sequence of Paenibacillus konkukensis sp. nov. SK3146 as a potential probiotic strain.</title>
        <authorList>
            <person name="Jung H.I."/>
            <person name="Park S."/>
            <person name="Niu K.M."/>
            <person name="Lee S.W."/>
            <person name="Kothari D."/>
            <person name="Yi K.J."/>
            <person name="Kim S.K."/>
        </authorList>
    </citation>
    <scope>NUCLEOTIDE SEQUENCE</scope>
    <source>
        <strain evidence="4">SK3146</strain>
    </source>
</reference>
<feature type="domain" description="Transposase IS116/IS110/IS902 C-terminal" evidence="3">
    <location>
        <begin position="296"/>
        <end position="378"/>
    </location>
</feature>
<evidence type="ECO:0000259" key="3">
    <source>
        <dbReference type="Pfam" id="PF02371"/>
    </source>
</evidence>
<dbReference type="EMBL" id="CP027059">
    <property type="protein sequence ID" value="UQZ85876.1"/>
    <property type="molecule type" value="Genomic_DNA"/>
</dbReference>
<dbReference type="Proteomes" id="UP001057134">
    <property type="component" value="Chromosome"/>
</dbReference>
<evidence type="ECO:0000313" key="9">
    <source>
        <dbReference type="EMBL" id="UQZ85876.1"/>
    </source>
</evidence>
<evidence type="ECO:0000256" key="1">
    <source>
        <dbReference type="SAM" id="Coils"/>
    </source>
</evidence>
<organism evidence="4 10">
    <name type="scientific">Paenibacillus konkukensis</name>
    <dbReference type="NCBI Taxonomy" id="2020716"/>
    <lineage>
        <taxon>Bacteria</taxon>
        <taxon>Bacillati</taxon>
        <taxon>Bacillota</taxon>
        <taxon>Bacilli</taxon>
        <taxon>Bacillales</taxon>
        <taxon>Paenibacillaceae</taxon>
        <taxon>Paenibacillus</taxon>
    </lineage>
</organism>
<evidence type="ECO:0000313" key="4">
    <source>
        <dbReference type="EMBL" id="UQZ82417.1"/>
    </source>
</evidence>
<dbReference type="EMBL" id="CP027059">
    <property type="protein sequence ID" value="UQZ82417.1"/>
    <property type="molecule type" value="Genomic_DNA"/>
</dbReference>
<dbReference type="PANTHER" id="PTHR33055">
    <property type="entry name" value="TRANSPOSASE FOR INSERTION SEQUENCE ELEMENT IS1111A"/>
    <property type="match status" value="1"/>
</dbReference>
<dbReference type="EMBL" id="CP027059">
    <property type="protein sequence ID" value="UQZ82862.1"/>
    <property type="molecule type" value="Genomic_DNA"/>
</dbReference>